<evidence type="ECO:0000313" key="4">
    <source>
        <dbReference type="Proteomes" id="UP001596378"/>
    </source>
</evidence>
<reference evidence="4" key="1">
    <citation type="journal article" date="2019" name="Int. J. Syst. Evol. Microbiol.">
        <title>The Global Catalogue of Microorganisms (GCM) 10K type strain sequencing project: providing services to taxonomists for standard genome sequencing and annotation.</title>
        <authorList>
            <consortium name="The Broad Institute Genomics Platform"/>
            <consortium name="The Broad Institute Genome Sequencing Center for Infectious Disease"/>
            <person name="Wu L."/>
            <person name="Ma J."/>
        </authorList>
    </citation>
    <scope>NUCLEOTIDE SEQUENCE [LARGE SCALE GENOMIC DNA]</scope>
    <source>
        <strain evidence="4">KCTC 12907</strain>
    </source>
</reference>
<protein>
    <submittedName>
        <fullName evidence="3">Helicase-associated domain-containing protein</fullName>
    </submittedName>
</protein>
<organism evidence="3 4">
    <name type="scientific">Cohnella cellulosilytica</name>
    <dbReference type="NCBI Taxonomy" id="986710"/>
    <lineage>
        <taxon>Bacteria</taxon>
        <taxon>Bacillati</taxon>
        <taxon>Bacillota</taxon>
        <taxon>Bacilli</taxon>
        <taxon>Bacillales</taxon>
        <taxon>Paenibacillaceae</taxon>
        <taxon>Cohnella</taxon>
    </lineage>
</organism>
<gene>
    <name evidence="3" type="ORF">ACFQMJ_10955</name>
</gene>
<dbReference type="EMBL" id="JBHTAI010000006">
    <property type="protein sequence ID" value="MFC7149048.1"/>
    <property type="molecule type" value="Genomic_DNA"/>
</dbReference>
<sequence length="655" mass="72692">MNVRESVEKLPDAIKRLILSDPAVRAGMLPGMELAEALSDPEWAEAWFRRCRDGAQLSVLRGVLRKYGANPFEPERLAARAEDEFGITGAEARVAIAKLRRSGIVFAVRKSWGDRLFYVPVDAVALWQPLLLPADNRPLDPDEIGEVVPNASRYRLPLSLELLSAWHALARQPIVRTAKGAPQQAAVDRLAKAVRLEPELLAGALPPYPYAEQLPPQAMPVLDLGLACGVLEERDGTIGVSDEGLREWLALSRREAERRLRELVIARYCSSEPSFHLSVSAVLALGGERWHTEGRIGEWQSRGEADKRLALLEAFGWIERGEWRGRTVIRRRPEPGALELQDDAFIVQPDGEILVPPEVGLRTRWSLHDLAEMTQADALCVYRLTPRSCEQAYRAGYSQREALDFLKRGSGVPVPEPVQAALRDWFASLGRTELLEEAWVLRTDGKQVADALAEDAELAPMLLERIGERHFLVDPACGKRVRARLRQIGWPAADAVQSPGGAKAGERAGSRSRKEDGEVAAHGPRGWIGSGPILSSFEADREVTGADELFPGLADIPSAWVTRQRKYHPTTSKELIRRAIQWQTAVRLEFNGEIRDFAPRGMRERGASWVAEGRWRPPAEGAEPLEGEPGAVFVREEDVAALMIVLPDLEELETD</sequence>
<comment type="caution">
    <text evidence="3">The sequence shown here is derived from an EMBL/GenBank/DDBJ whole genome shotgun (WGS) entry which is preliminary data.</text>
</comment>
<accession>A0ABW2F7A9</accession>
<evidence type="ECO:0000256" key="1">
    <source>
        <dbReference type="SAM" id="MobiDB-lite"/>
    </source>
</evidence>
<dbReference type="Pfam" id="PF13625">
    <property type="entry name" value="Helicase_C_3"/>
    <property type="match status" value="1"/>
</dbReference>
<name>A0ABW2F7A9_9BACL</name>
<feature type="compositionally biased region" description="Basic and acidic residues" evidence="1">
    <location>
        <begin position="504"/>
        <end position="519"/>
    </location>
</feature>
<dbReference type="InterPro" id="IPR032830">
    <property type="entry name" value="XPB/Ssl2_N"/>
</dbReference>
<evidence type="ECO:0000259" key="2">
    <source>
        <dbReference type="Pfam" id="PF13625"/>
    </source>
</evidence>
<proteinExistence type="predicted"/>
<dbReference type="RefSeq" id="WP_378053895.1">
    <property type="nucleotide sequence ID" value="NZ_JBHMDN010000079.1"/>
</dbReference>
<dbReference type="GO" id="GO:0004386">
    <property type="term" value="F:helicase activity"/>
    <property type="evidence" value="ECO:0007669"/>
    <property type="project" value="UniProtKB-KW"/>
</dbReference>
<evidence type="ECO:0000313" key="3">
    <source>
        <dbReference type="EMBL" id="MFC7149048.1"/>
    </source>
</evidence>
<dbReference type="Proteomes" id="UP001596378">
    <property type="component" value="Unassembled WGS sequence"/>
</dbReference>
<keyword evidence="4" id="KW-1185">Reference proteome</keyword>
<keyword evidence="3" id="KW-0067">ATP-binding</keyword>
<feature type="region of interest" description="Disordered" evidence="1">
    <location>
        <begin position="495"/>
        <end position="525"/>
    </location>
</feature>
<keyword evidence="3" id="KW-0347">Helicase</keyword>
<feature type="domain" description="Helicase XPB/Ssl2 N-terminal" evidence="2">
    <location>
        <begin position="345"/>
        <end position="466"/>
    </location>
</feature>
<keyword evidence="3" id="KW-0378">Hydrolase</keyword>
<keyword evidence="3" id="KW-0547">Nucleotide-binding</keyword>